<reference evidence="2 3" key="1">
    <citation type="submission" date="2016-11" db="EMBL/GenBank/DDBJ databases">
        <authorList>
            <person name="Jaros S."/>
            <person name="Januszkiewicz K."/>
            <person name="Wedrychowicz H."/>
        </authorList>
    </citation>
    <scope>NUCLEOTIDE SEQUENCE [LARGE SCALE GENOMIC DNA]</scope>
    <source>
        <strain evidence="2 3">DSM 3090</strain>
    </source>
</reference>
<sequence length="135" mass="15923">MHIIKKNKKKNGSIMVFTSICMLFILLCLTNIMSFQQNQQCYVKINSKASLKEIEIASAKQRLFHMLHNEYLCCRNNKSVDFNSNIYIDDVSYISIHGQGNVAEISYYSNNILYRHKKYNVIYYDNYIEAKEINE</sequence>
<evidence type="ECO:0000256" key="1">
    <source>
        <dbReference type="SAM" id="Phobius"/>
    </source>
</evidence>
<dbReference type="STRING" id="1121331.SAMN02745248_00633"/>
<evidence type="ECO:0000313" key="2">
    <source>
        <dbReference type="EMBL" id="SHJ66536.1"/>
    </source>
</evidence>
<dbReference type="EMBL" id="FRAD01000005">
    <property type="protein sequence ID" value="SHJ66536.1"/>
    <property type="molecule type" value="Genomic_DNA"/>
</dbReference>
<protein>
    <submittedName>
        <fullName evidence="2">Uncharacterized protein</fullName>
    </submittedName>
</protein>
<dbReference type="RefSeq" id="WP_072902250.1">
    <property type="nucleotide sequence ID" value="NZ_FRAD01000005.1"/>
</dbReference>
<proteinExistence type="predicted"/>
<organism evidence="2 3">
    <name type="scientific">Hathewaya proteolytica DSM 3090</name>
    <dbReference type="NCBI Taxonomy" id="1121331"/>
    <lineage>
        <taxon>Bacteria</taxon>
        <taxon>Bacillati</taxon>
        <taxon>Bacillota</taxon>
        <taxon>Clostridia</taxon>
        <taxon>Eubacteriales</taxon>
        <taxon>Clostridiaceae</taxon>
        <taxon>Hathewaya</taxon>
    </lineage>
</organism>
<dbReference type="Proteomes" id="UP000183952">
    <property type="component" value="Unassembled WGS sequence"/>
</dbReference>
<keyword evidence="1" id="KW-0472">Membrane</keyword>
<evidence type="ECO:0000313" key="3">
    <source>
        <dbReference type="Proteomes" id="UP000183952"/>
    </source>
</evidence>
<dbReference type="AlphaFoldDB" id="A0A1M6L5Q8"/>
<keyword evidence="1" id="KW-1133">Transmembrane helix</keyword>
<accession>A0A1M6L5Q8</accession>
<keyword evidence="3" id="KW-1185">Reference proteome</keyword>
<name>A0A1M6L5Q8_9CLOT</name>
<keyword evidence="1" id="KW-0812">Transmembrane</keyword>
<feature type="transmembrane region" description="Helical" evidence="1">
    <location>
        <begin position="12"/>
        <end position="33"/>
    </location>
</feature>
<gene>
    <name evidence="2" type="ORF">SAMN02745248_00633</name>
</gene>